<keyword evidence="5" id="KW-1185">Reference proteome</keyword>
<dbReference type="GO" id="GO:0046872">
    <property type="term" value="F:metal ion binding"/>
    <property type="evidence" value="ECO:0007669"/>
    <property type="project" value="InterPro"/>
</dbReference>
<evidence type="ECO:0000313" key="5">
    <source>
        <dbReference type="Proteomes" id="UP000199513"/>
    </source>
</evidence>
<dbReference type="Proteomes" id="UP000199513">
    <property type="component" value="Unassembled WGS sequence"/>
</dbReference>
<dbReference type="PANTHER" id="PTHR11851:SF49">
    <property type="entry name" value="MITOCHONDRIAL-PROCESSING PEPTIDASE SUBUNIT ALPHA"/>
    <property type="match status" value="1"/>
</dbReference>
<feature type="domain" description="Peptidase M16 C-terminal" evidence="3">
    <location>
        <begin position="170"/>
        <end position="344"/>
    </location>
</feature>
<dbReference type="SUPFAM" id="SSF63411">
    <property type="entry name" value="LuxS/MPP-like metallohydrolase"/>
    <property type="match status" value="2"/>
</dbReference>
<evidence type="ECO:0000256" key="1">
    <source>
        <dbReference type="ARBA" id="ARBA00007261"/>
    </source>
</evidence>
<comment type="similarity">
    <text evidence="1">Belongs to the peptidase M16 family.</text>
</comment>
<name>A0A1I2I5S6_9BACT</name>
<accession>A0A1I2I5S6</accession>
<dbReference type="AlphaFoldDB" id="A0A1I2I5S6"/>
<dbReference type="InterPro" id="IPR007863">
    <property type="entry name" value="Peptidase_M16_C"/>
</dbReference>
<dbReference type="InterPro" id="IPR011765">
    <property type="entry name" value="Pept_M16_N"/>
</dbReference>
<evidence type="ECO:0000313" key="4">
    <source>
        <dbReference type="EMBL" id="SFF35851.1"/>
    </source>
</evidence>
<dbReference type="STRING" id="1003.SAMN04488541_102811"/>
<dbReference type="InterPro" id="IPR011249">
    <property type="entry name" value="Metalloenz_LuxS/M16"/>
</dbReference>
<dbReference type="InterPro" id="IPR050361">
    <property type="entry name" value="MPP/UQCRC_Complex"/>
</dbReference>
<dbReference type="Gene3D" id="3.30.830.10">
    <property type="entry name" value="Metalloenzyme, LuxS/M16 peptidase-like"/>
    <property type="match status" value="2"/>
</dbReference>
<organism evidence="4 5">
    <name type="scientific">Thermoflexibacter ruber</name>
    <dbReference type="NCBI Taxonomy" id="1003"/>
    <lineage>
        <taxon>Bacteria</taxon>
        <taxon>Pseudomonadati</taxon>
        <taxon>Bacteroidota</taxon>
        <taxon>Cytophagia</taxon>
        <taxon>Cytophagales</taxon>
        <taxon>Thermoflexibacteraceae</taxon>
        <taxon>Thermoflexibacter</taxon>
    </lineage>
</organism>
<dbReference type="EMBL" id="FONY01000028">
    <property type="protein sequence ID" value="SFF35851.1"/>
    <property type="molecule type" value="Genomic_DNA"/>
</dbReference>
<protein>
    <submittedName>
        <fullName evidence="4">Predicted Zn-dependent peptidase</fullName>
    </submittedName>
</protein>
<feature type="domain" description="Peptidase M16 N-terminal" evidence="2">
    <location>
        <begin position="16"/>
        <end position="163"/>
    </location>
</feature>
<evidence type="ECO:0000259" key="2">
    <source>
        <dbReference type="Pfam" id="PF00675"/>
    </source>
</evidence>
<reference evidence="4 5" key="1">
    <citation type="submission" date="2016-10" db="EMBL/GenBank/DDBJ databases">
        <authorList>
            <person name="de Groot N.N."/>
        </authorList>
    </citation>
    <scope>NUCLEOTIDE SEQUENCE [LARGE SCALE GENOMIC DNA]</scope>
    <source>
        <strain>GEY</strain>
        <strain evidence="5">DSM 9560</strain>
    </source>
</reference>
<dbReference type="PANTHER" id="PTHR11851">
    <property type="entry name" value="METALLOPROTEASE"/>
    <property type="match status" value="1"/>
</dbReference>
<dbReference type="Pfam" id="PF00675">
    <property type="entry name" value="Peptidase_M16"/>
    <property type="match status" value="1"/>
</dbReference>
<sequence length="413" mass="47000">MTMNDYDIHTLPNGIRVIHKQVTNTKISHCGFILDIGSRDEQPHQLGMAHFWEHLAFKGTEKRKAYHILTRLDAVGGDLNAYTTKEKICFHASVLQEHFEKALDLLTDITFHSIFPEKEIQKEKGVILEEMSMYLDDPADAIADHFDEIIYPNHPLGMNILGTNVSVSGFNRQNFLEFVQEHQNNERIIFSSVSALPLAKVIHLAEKYLMDLPKKSAQYNRQKFEGFKKQELTLYKPITQAHCIIGTESYPLSDDKRLPFGVLVNLLGGSGMNSRLNMTLREKYGLVYGIEANYHTFTDSGIFSIYFATDKSNLEKCNMLVMKELSKLKNEPLGTLQLHRAKQQIMGQLAMSEESNLSLMLMLGKSMLDLGKIDALNTIFEEIEALSASQLMDIANEMFAEDRLSKLVYLPEN</sequence>
<proteinExistence type="inferred from homology"/>
<gene>
    <name evidence="4" type="ORF">SAMN04488541_102811</name>
</gene>
<evidence type="ECO:0000259" key="3">
    <source>
        <dbReference type="Pfam" id="PF05193"/>
    </source>
</evidence>
<dbReference type="Pfam" id="PF05193">
    <property type="entry name" value="Peptidase_M16_C"/>
    <property type="match status" value="1"/>
</dbReference>